<reference evidence="3 4" key="1">
    <citation type="submission" date="2018-06" db="EMBL/GenBank/DDBJ databases">
        <title>Genomic Encyclopedia of Type Strains, Phase I: the one thousand microbial genomes (KMG-I) project.</title>
        <authorList>
            <person name="Kyrpides N."/>
        </authorList>
    </citation>
    <scope>NUCLEOTIDE SEQUENCE [LARGE SCALE GENOMIC DNA]</scope>
    <source>
        <strain evidence="3 4">DSM 19573</strain>
    </source>
</reference>
<keyword evidence="4" id="KW-1185">Reference proteome</keyword>
<dbReference type="Proteomes" id="UP000248132">
    <property type="component" value="Unassembled WGS sequence"/>
</dbReference>
<dbReference type="InterPro" id="IPR014729">
    <property type="entry name" value="Rossmann-like_a/b/a_fold"/>
</dbReference>
<feature type="domain" description="Electron transfer flavoprotein alpha/beta-subunit N-terminal" evidence="2">
    <location>
        <begin position="13"/>
        <end position="201"/>
    </location>
</feature>
<dbReference type="PANTHER" id="PTHR21294:SF17">
    <property type="entry name" value="PROTEIN FIXA"/>
    <property type="match status" value="1"/>
</dbReference>
<name>A0A318XK93_9FIRM</name>
<dbReference type="InterPro" id="IPR014730">
    <property type="entry name" value="ETF_a/b_N"/>
</dbReference>
<dbReference type="EMBL" id="QKMR01000027">
    <property type="protein sequence ID" value="PYG84946.1"/>
    <property type="molecule type" value="Genomic_DNA"/>
</dbReference>
<dbReference type="SMART" id="SM00893">
    <property type="entry name" value="ETF"/>
    <property type="match status" value="1"/>
</dbReference>
<organism evidence="3 4">
    <name type="scientific">Ruminiclostridium sufflavum DSM 19573</name>
    <dbReference type="NCBI Taxonomy" id="1121337"/>
    <lineage>
        <taxon>Bacteria</taxon>
        <taxon>Bacillati</taxon>
        <taxon>Bacillota</taxon>
        <taxon>Clostridia</taxon>
        <taxon>Eubacteriales</taxon>
        <taxon>Oscillospiraceae</taxon>
        <taxon>Ruminiclostridium</taxon>
    </lineage>
</organism>
<dbReference type="Gene3D" id="3.40.50.620">
    <property type="entry name" value="HUPs"/>
    <property type="match status" value="1"/>
</dbReference>
<evidence type="ECO:0000259" key="2">
    <source>
        <dbReference type="SMART" id="SM00893"/>
    </source>
</evidence>
<sequence length="248" mass="27884">MKIVVCIKSVRATLLLQPSKKYAINPYDICALEEAVKLKESKQTEVICLIMGVVDQRLAAELKKFGADRIIFASDTKFAGADTLATTYTLSKAINKIGQVDLILCGDHAIDGETGHVGAGLAKRLGFDFLSNVDHLEVEEERLMCICRDKTYRYTYEIESGMVLAVVNCMIKEVTLSIMQLKRINSVAYEVWDASELEVDVEKCGLLGSRTKVVDVEQMNKRNARNATELNMENQEDMKQLLQILRRR</sequence>
<proteinExistence type="predicted"/>
<evidence type="ECO:0000256" key="1">
    <source>
        <dbReference type="ARBA" id="ARBA00042002"/>
    </source>
</evidence>
<dbReference type="Pfam" id="PF01012">
    <property type="entry name" value="ETF"/>
    <property type="match status" value="1"/>
</dbReference>
<evidence type="ECO:0000313" key="3">
    <source>
        <dbReference type="EMBL" id="PYG84946.1"/>
    </source>
</evidence>
<dbReference type="PIRSF" id="PIRSF000090">
    <property type="entry name" value="Beta-ETF"/>
    <property type="match status" value="1"/>
</dbReference>
<protein>
    <recommendedName>
        <fullName evidence="1">Electron transfer flavoprotein small subunit</fullName>
    </recommendedName>
</protein>
<accession>A0A318XK93</accession>
<gene>
    <name evidence="3" type="ORF">LY28_03404</name>
</gene>
<dbReference type="SUPFAM" id="SSF52402">
    <property type="entry name" value="Adenine nucleotide alpha hydrolases-like"/>
    <property type="match status" value="1"/>
</dbReference>
<dbReference type="PANTHER" id="PTHR21294">
    <property type="entry name" value="ELECTRON TRANSFER FLAVOPROTEIN BETA-SUBUNIT"/>
    <property type="match status" value="1"/>
</dbReference>
<comment type="caution">
    <text evidence="3">The sequence shown here is derived from an EMBL/GenBank/DDBJ whole genome shotgun (WGS) entry which is preliminary data.</text>
</comment>
<evidence type="ECO:0000313" key="4">
    <source>
        <dbReference type="Proteomes" id="UP000248132"/>
    </source>
</evidence>
<dbReference type="OrthoDB" id="9804960at2"/>
<dbReference type="AlphaFoldDB" id="A0A318XK93"/>
<dbReference type="RefSeq" id="WP_110463362.1">
    <property type="nucleotide sequence ID" value="NZ_QKMR01000027.1"/>
</dbReference>
<dbReference type="GO" id="GO:0009055">
    <property type="term" value="F:electron transfer activity"/>
    <property type="evidence" value="ECO:0007669"/>
    <property type="project" value="InterPro"/>
</dbReference>
<dbReference type="InterPro" id="IPR012255">
    <property type="entry name" value="ETF_b"/>
</dbReference>